<reference evidence="1" key="1">
    <citation type="submission" date="2023-04" db="EMBL/GenBank/DDBJ databases">
        <title>Draft Genome sequencing of Naganishia species isolated from polar environments using Oxford Nanopore Technology.</title>
        <authorList>
            <person name="Leo P."/>
            <person name="Venkateswaran K."/>
        </authorList>
    </citation>
    <scope>NUCLEOTIDE SEQUENCE</scope>
    <source>
        <strain evidence="1">MNA-CCFEE 5262</strain>
    </source>
</reference>
<keyword evidence="2" id="KW-1185">Reference proteome</keyword>
<name>A0ACC2WMX9_9TREE</name>
<accession>A0ACC2WMX9</accession>
<sequence length="1631" mass="182299">MERKWSDDATSSSGTPGDDDAIPKLAVSIPRSTPLLDSSPVGIVNTATSPTVTASSTRRRYSWNIKGHSTSPRANSHRVSISRLPDQRLPPFPDDNGFLQNDRTNKIDHIEGGPFADVVLSPVTSATFPDFGLATSSSRPNGPSRDSSSRHAFSPKQYSSPEPELYELDTLRQAEASNPSHFRSSSSLSASNPARRNSRKPRYPSVRTHGLDTDDTDRPTGRESLANIVRQISQRVVNSREQDEEEIRPLNIPEEGDVQSESESEGEVSTRSSEAGNRPGDAKTRVETPDGNEQETLDLKAQRQEVDGLINSLLQQVNQPTGPVAQVTNEGKTLGLFGSDNAFRRACKALVANRITEVVVLFLILFHAIVLTIQAAPAIYIPRENDGYFRGWEDIALLAIFAIYTVEAFVRIVASGFLFEPRLVSITDGSGRKSLLSHQQILMMRLKSIPQRISSPSDRQSDHNSLSASDYASIRRQLHDQQKWRTTNKRNVSGQSDTSQEPSRLFRELPFEKAIQRQRSMSLKRAGPVLAKLAFFLGFVGLLFSVVGMSSFGGSLRRSCLLMDPYNSTNVIDLNNQCGGYIDGDTLEPIGYRQWDGTNMRYAKGYICPLDQVCQMRDDIAEFSGNFDNIFTAALQSVIIASRWRKWINQLECFWVSLIVASLVLENLPDAQYDESVVVATRVITIMLDIDIIIRLISVGKPYSSFFSSGRNCFDLLVAITTTALLAPAIQQSEAYPWLAVFFLVRWYRVILVFPRMKPLIANVFGDFSGISNVMLFLLIMNMLAALIAVQLFRGDINDDSALIDWSGIGNGFIGAFIVMTSENWTDPLFATVNAEHSYHQGTIAALFIVAWFCLGNWVIMQLFVAVITESFEQSDESKREQQLRIHLQRHKPFLLHERWFERYNPYRWMTPRPKASLPQSGASAPNASPVRLPGTFITPLRLLPWLNMIQSSKKSITVASPRDDLDPSLQFFLKQNPAVSHDVVAEAIKIKRRIQASFIQDHPTYDRSIFMFWQHSPIRRFCQRLTAPAYGERLFGLQPTPLFKTCFDIAIGLTVVASIAVAATATPGYRTTYYEEDQTLTLFTWFNLFDIAVAALFSIEAIIKIVADGLFFTPTGYLKAPRNLIDLFALFSIIANTATALSISGTNSRFIRSLMAMKTVRLITISSPLRSIAYEVLWLSFGGLLDASILIVLWLLPFASWMTILFRNQLYSCNNPDASGVFDCYGEFFATPVSEDLPPFLVPASWTNPDPVGSSWSFDNFKSSFLILFEIISLEGWTDVLHSLIDSQGEGKQPSNQASPQNAIPIFAFQLVGAAVLLSIFLTVLISAYARRSGTALLTRPQLEWRTLQAFLRQQTPSVRPLESATQQPFRSRCRGLALRKRGKYARLFTTLYVVHTILLMMQDYDQSIMSNTVANAIFLSLTVIYLGDIAVRAYGLSLRTFIRSRWNLFDVLTVLGSLITTVIVLVIGQLDGSASQQAAASAQKVFLVLISLKLVQRNNSLNQLFKTSLASLPEVLRILVFWAILCLFYSILMTQIFGLAKVGNNSFSRHTNFWTWGDAMLMLSFMSTGEGWNGFMHDLALEPPRCTDESFSLQSNDCGSVGWAYGIFITWNILSMYFMLNLFTGMLGP</sequence>
<dbReference type="EMBL" id="JASBWS010000013">
    <property type="protein sequence ID" value="KAJ9113094.1"/>
    <property type="molecule type" value="Genomic_DNA"/>
</dbReference>
<comment type="caution">
    <text evidence="1">The sequence shown here is derived from an EMBL/GenBank/DDBJ whole genome shotgun (WGS) entry which is preliminary data.</text>
</comment>
<gene>
    <name evidence="1" type="ORF">QFC20_001981</name>
</gene>
<evidence type="ECO:0000313" key="2">
    <source>
        <dbReference type="Proteomes" id="UP001230649"/>
    </source>
</evidence>
<evidence type="ECO:0000313" key="1">
    <source>
        <dbReference type="EMBL" id="KAJ9113094.1"/>
    </source>
</evidence>
<protein>
    <submittedName>
        <fullName evidence="1">Uncharacterized protein</fullName>
    </submittedName>
</protein>
<proteinExistence type="predicted"/>
<dbReference type="Proteomes" id="UP001230649">
    <property type="component" value="Unassembled WGS sequence"/>
</dbReference>
<organism evidence="1 2">
    <name type="scientific">Naganishia adeliensis</name>
    <dbReference type="NCBI Taxonomy" id="92952"/>
    <lineage>
        <taxon>Eukaryota</taxon>
        <taxon>Fungi</taxon>
        <taxon>Dikarya</taxon>
        <taxon>Basidiomycota</taxon>
        <taxon>Agaricomycotina</taxon>
        <taxon>Tremellomycetes</taxon>
        <taxon>Filobasidiales</taxon>
        <taxon>Filobasidiaceae</taxon>
        <taxon>Naganishia</taxon>
    </lineage>
</organism>